<gene>
    <name evidence="2" type="ORF">ACFQ3F_22855</name>
</gene>
<dbReference type="Proteomes" id="UP001597229">
    <property type="component" value="Unassembled WGS sequence"/>
</dbReference>
<proteinExistence type="predicted"/>
<name>A0ABW3W8M8_9ACTN</name>
<evidence type="ECO:0000313" key="3">
    <source>
        <dbReference type="Proteomes" id="UP001597229"/>
    </source>
</evidence>
<sequence>MNDDNRTIAVPNLPNLGSHAPAGWANLIEEAIAILDRELPGWKLTQLKQKLGGLRIYYVLADEDADGASHRLHVRDAIGEIEARSYYICDVCGANAVVTTTKYLRRTRCREHQRAKDIDLPLMVREVQELNGFTTGVWVVETADSSHIWDLDDTTYTRRPGPSSGADGREFDGNAMPITRVDAWPKVGESFFVWFDDPDDPDRAEHYRTSSTVQNIRPAPAPDGASVR</sequence>
<evidence type="ECO:0000313" key="2">
    <source>
        <dbReference type="EMBL" id="MFD1250648.1"/>
    </source>
</evidence>
<accession>A0ABW3W8M8</accession>
<evidence type="ECO:0000256" key="1">
    <source>
        <dbReference type="SAM" id="MobiDB-lite"/>
    </source>
</evidence>
<keyword evidence="3" id="KW-1185">Reference proteome</keyword>
<dbReference type="RefSeq" id="WP_367921624.1">
    <property type="nucleotide sequence ID" value="NZ_BAABAC010000046.1"/>
</dbReference>
<organism evidence="2 3">
    <name type="scientific">Nocardioides ginsengisoli</name>
    <dbReference type="NCBI Taxonomy" id="363868"/>
    <lineage>
        <taxon>Bacteria</taxon>
        <taxon>Bacillati</taxon>
        <taxon>Actinomycetota</taxon>
        <taxon>Actinomycetes</taxon>
        <taxon>Propionibacteriales</taxon>
        <taxon>Nocardioidaceae</taxon>
        <taxon>Nocardioides</taxon>
    </lineage>
</organism>
<feature type="region of interest" description="Disordered" evidence="1">
    <location>
        <begin position="203"/>
        <end position="228"/>
    </location>
</feature>
<comment type="caution">
    <text evidence="2">The sequence shown here is derived from an EMBL/GenBank/DDBJ whole genome shotgun (WGS) entry which is preliminary data.</text>
</comment>
<dbReference type="EMBL" id="JBHTLX010000027">
    <property type="protein sequence ID" value="MFD1250648.1"/>
    <property type="molecule type" value="Genomic_DNA"/>
</dbReference>
<reference evidence="3" key="1">
    <citation type="journal article" date="2019" name="Int. J. Syst. Evol. Microbiol.">
        <title>The Global Catalogue of Microorganisms (GCM) 10K type strain sequencing project: providing services to taxonomists for standard genome sequencing and annotation.</title>
        <authorList>
            <consortium name="The Broad Institute Genomics Platform"/>
            <consortium name="The Broad Institute Genome Sequencing Center for Infectious Disease"/>
            <person name="Wu L."/>
            <person name="Ma J."/>
        </authorList>
    </citation>
    <scope>NUCLEOTIDE SEQUENCE [LARGE SCALE GENOMIC DNA]</scope>
    <source>
        <strain evidence="3">CCUG 52478</strain>
    </source>
</reference>
<protein>
    <submittedName>
        <fullName evidence="2">Uncharacterized protein</fullName>
    </submittedName>
</protein>